<protein>
    <recommendedName>
        <fullName evidence="4">DUF4154 domain-containing protein</fullName>
    </recommendedName>
</protein>
<sequence length="161" mass="16294">MKTMPLCKMIAALMILVGSMSLGASVLAAGSEDAIKAALLFNIMKFVKWPSSGALKVCAIGASGMTGALEQKLKGQKINGQAVSFTVTSAGSATACQVAIFEGGAVPGNFKSLPILTVGNGGIVSFSVAGGKVQFSLDQTTAKKNNLGISAQLLKLAKSVQ</sequence>
<accession>A0A2M7G6M6</accession>
<reference evidence="2 3" key="1">
    <citation type="submission" date="2017-09" db="EMBL/GenBank/DDBJ databases">
        <title>Depth-based differentiation of microbial function through sediment-hosted aquifers and enrichment of novel symbionts in the deep terrestrial subsurface.</title>
        <authorList>
            <person name="Probst A.J."/>
            <person name="Ladd B."/>
            <person name="Jarett J.K."/>
            <person name="Geller-Mcgrath D.E."/>
            <person name="Sieber C.M."/>
            <person name="Emerson J.B."/>
            <person name="Anantharaman K."/>
            <person name="Thomas B.C."/>
            <person name="Malmstrom R."/>
            <person name="Stieglmeier M."/>
            <person name="Klingl A."/>
            <person name="Woyke T."/>
            <person name="Ryan C.M."/>
            <person name="Banfield J.F."/>
        </authorList>
    </citation>
    <scope>NUCLEOTIDE SEQUENCE [LARGE SCALE GENOMIC DNA]</scope>
    <source>
        <strain evidence="2">CG17_big_fil_post_rev_8_21_14_2_50_48_46</strain>
    </source>
</reference>
<gene>
    <name evidence="2" type="ORF">COW36_08880</name>
</gene>
<evidence type="ECO:0000256" key="1">
    <source>
        <dbReference type="SAM" id="SignalP"/>
    </source>
</evidence>
<dbReference type="AlphaFoldDB" id="A0A2M7G6M6"/>
<dbReference type="EMBL" id="PFFQ01000023">
    <property type="protein sequence ID" value="PIW17599.1"/>
    <property type="molecule type" value="Genomic_DNA"/>
</dbReference>
<evidence type="ECO:0008006" key="4">
    <source>
        <dbReference type="Google" id="ProtNLM"/>
    </source>
</evidence>
<name>A0A2M7G6M6_9BACT</name>
<evidence type="ECO:0000313" key="2">
    <source>
        <dbReference type="EMBL" id="PIW17599.1"/>
    </source>
</evidence>
<evidence type="ECO:0000313" key="3">
    <source>
        <dbReference type="Proteomes" id="UP000231019"/>
    </source>
</evidence>
<feature type="chain" id="PRO_5014766677" description="DUF4154 domain-containing protein" evidence="1">
    <location>
        <begin position="25"/>
        <end position="161"/>
    </location>
</feature>
<feature type="signal peptide" evidence="1">
    <location>
        <begin position="1"/>
        <end position="24"/>
    </location>
</feature>
<proteinExistence type="predicted"/>
<comment type="caution">
    <text evidence="2">The sequence shown here is derived from an EMBL/GenBank/DDBJ whole genome shotgun (WGS) entry which is preliminary data.</text>
</comment>
<dbReference type="InterPro" id="IPR025293">
    <property type="entry name" value="YfiR/HmsC-like"/>
</dbReference>
<dbReference type="Proteomes" id="UP000231019">
    <property type="component" value="Unassembled WGS sequence"/>
</dbReference>
<dbReference type="Pfam" id="PF13689">
    <property type="entry name" value="DUF4154"/>
    <property type="match status" value="1"/>
</dbReference>
<keyword evidence="1" id="KW-0732">Signal</keyword>
<organism evidence="2 3">
    <name type="scientific">bacterium (Candidatus Blackallbacteria) CG17_big_fil_post_rev_8_21_14_2_50_48_46</name>
    <dbReference type="NCBI Taxonomy" id="2014261"/>
    <lineage>
        <taxon>Bacteria</taxon>
        <taxon>Candidatus Blackallbacteria</taxon>
    </lineage>
</organism>